<evidence type="ECO:0000313" key="1">
    <source>
        <dbReference type="EMBL" id="GGB15912.1"/>
    </source>
</evidence>
<accession>A0A916SU25</accession>
<comment type="caution">
    <text evidence="1">The sequence shown here is derived from an EMBL/GenBank/DDBJ whole genome shotgun (WGS) entry which is preliminary data.</text>
</comment>
<organism evidence="1 2">
    <name type="scientific">Flexivirga endophytica</name>
    <dbReference type="NCBI Taxonomy" id="1849103"/>
    <lineage>
        <taxon>Bacteria</taxon>
        <taxon>Bacillati</taxon>
        <taxon>Actinomycetota</taxon>
        <taxon>Actinomycetes</taxon>
        <taxon>Micrococcales</taxon>
        <taxon>Dermacoccaceae</taxon>
        <taxon>Flexivirga</taxon>
    </lineage>
</organism>
<name>A0A916SU25_9MICO</name>
<keyword evidence="2" id="KW-1185">Reference proteome</keyword>
<reference evidence="1" key="1">
    <citation type="journal article" date="2014" name="Int. J. Syst. Evol. Microbiol.">
        <title>Complete genome sequence of Corynebacterium casei LMG S-19264T (=DSM 44701T), isolated from a smear-ripened cheese.</title>
        <authorList>
            <consortium name="US DOE Joint Genome Institute (JGI-PGF)"/>
            <person name="Walter F."/>
            <person name="Albersmeier A."/>
            <person name="Kalinowski J."/>
            <person name="Ruckert C."/>
        </authorList>
    </citation>
    <scope>NUCLEOTIDE SEQUENCE</scope>
    <source>
        <strain evidence="1">CGMCC 1.15085</strain>
    </source>
</reference>
<gene>
    <name evidence="1" type="ORF">GCM10011492_02030</name>
</gene>
<dbReference type="Proteomes" id="UP000636793">
    <property type="component" value="Unassembled WGS sequence"/>
</dbReference>
<dbReference type="AlphaFoldDB" id="A0A916SU25"/>
<reference evidence="1" key="2">
    <citation type="submission" date="2020-09" db="EMBL/GenBank/DDBJ databases">
        <authorList>
            <person name="Sun Q."/>
            <person name="Zhou Y."/>
        </authorList>
    </citation>
    <scope>NUCLEOTIDE SEQUENCE</scope>
    <source>
        <strain evidence="1">CGMCC 1.15085</strain>
    </source>
</reference>
<sequence length="269" mass="28061">MPSGRHGYRLVQVPIKAAVRTNGTFAVDHGQFELVDRSGHVCRQPSINPLSDGFVALTVDEAHTGSGVVAFLVPGSMPTGLLGVRYLPATDATSASLAWQATAPTPAATKASNSCDGGKAKLSTSGSDQTAFGDTISHGDDVVSESVRAGKPHRRAFKPGPTQPNDVDAIDITVRVSAKGADAYVDRRAFALVDGTGRSCRSSQLGSQGETLTSALVKKGHSKDYTIVFWAPKGSAIHGLRLVQLSKPGGTKAQSVWSDSKLTLKPLKG</sequence>
<evidence type="ECO:0000313" key="2">
    <source>
        <dbReference type="Proteomes" id="UP000636793"/>
    </source>
</evidence>
<protein>
    <submittedName>
        <fullName evidence="1">Uncharacterized protein</fullName>
    </submittedName>
</protein>
<dbReference type="EMBL" id="BMHI01000001">
    <property type="protein sequence ID" value="GGB15912.1"/>
    <property type="molecule type" value="Genomic_DNA"/>
</dbReference>
<proteinExistence type="predicted"/>